<dbReference type="AlphaFoldDB" id="A0A2P7SDP5"/>
<organism evidence="1 2">
    <name type="scientific">Kumtagia ephedrae</name>
    <dbReference type="NCBI Taxonomy" id="2116701"/>
    <lineage>
        <taxon>Bacteria</taxon>
        <taxon>Pseudomonadati</taxon>
        <taxon>Pseudomonadota</taxon>
        <taxon>Alphaproteobacteria</taxon>
        <taxon>Hyphomicrobiales</taxon>
        <taxon>Phyllobacteriaceae</taxon>
        <taxon>Kumtagia</taxon>
    </lineage>
</organism>
<protein>
    <submittedName>
        <fullName evidence="1">Uncharacterized protein</fullName>
    </submittedName>
</protein>
<keyword evidence="2" id="KW-1185">Reference proteome</keyword>
<name>A0A2P7SDP5_9HYPH</name>
<gene>
    <name evidence="1" type="ORF">C7I84_11735</name>
</gene>
<reference evidence="1 2" key="1">
    <citation type="submission" date="2018-03" db="EMBL/GenBank/DDBJ databases">
        <title>The draft genome of Mesorhizobium sp. 6GN-30.</title>
        <authorList>
            <person name="Liu L."/>
            <person name="Li L."/>
            <person name="Wang T."/>
            <person name="Zhang X."/>
            <person name="Liang L."/>
        </authorList>
    </citation>
    <scope>NUCLEOTIDE SEQUENCE [LARGE SCALE GENOMIC DNA]</scope>
    <source>
        <strain evidence="1 2">6GN30</strain>
    </source>
</reference>
<proteinExistence type="predicted"/>
<dbReference type="OrthoDB" id="8430253at2"/>
<evidence type="ECO:0000313" key="1">
    <source>
        <dbReference type="EMBL" id="PSJ60632.1"/>
    </source>
</evidence>
<dbReference type="Pfam" id="PF20343">
    <property type="entry name" value="DUF6638"/>
    <property type="match status" value="1"/>
</dbReference>
<dbReference type="InterPro" id="IPR046578">
    <property type="entry name" value="DUF6638"/>
</dbReference>
<comment type="caution">
    <text evidence="1">The sequence shown here is derived from an EMBL/GenBank/DDBJ whole genome shotgun (WGS) entry which is preliminary data.</text>
</comment>
<accession>A0A2P7SDP5</accession>
<dbReference type="RefSeq" id="WP_106772367.1">
    <property type="nucleotide sequence ID" value="NZ_PXYK01000009.1"/>
</dbReference>
<dbReference type="Proteomes" id="UP000241229">
    <property type="component" value="Unassembled WGS sequence"/>
</dbReference>
<evidence type="ECO:0000313" key="2">
    <source>
        <dbReference type="Proteomes" id="UP000241229"/>
    </source>
</evidence>
<sequence>MDLLRDNELIYGRLLPVEEPHLVERYNKALKAFGLPVTKRTSFDIDRGGFSPQVAEELGDPLYLDPNEVNRRFIILTPSQVDLPVVHTAFSNTSQLLYEFMTRNQRAINALTIKDVIYGEIEDSVSKVEDIEDLLSINQVEFRVLSAEDVLGKAAELGKLVDRLKQEPDAWRDDAMLKRMVELAKVCGDIRENALVPDQVIFRHNAFWTSHFGGLYVFVDPDMTTVISAPSAPGFRRSRPWQVSYLSIADAERVFTFLASTGRIELPRASWIETSGYLEHRAEMLIASLIHEAQPNADFSKLDKVWLQTWIHANADRINREGTFPFLNAAKREIAQYGQLRIDEVLPKHRFLVVRAKPDHPDAWLTNRLISDFVSYDFLSRYVFNKQGFYRDYQNYTESFRSYVVDTLKTSYLKDKVGLRSRLYGLTD</sequence>
<dbReference type="EMBL" id="PXYK01000009">
    <property type="protein sequence ID" value="PSJ60632.1"/>
    <property type="molecule type" value="Genomic_DNA"/>
</dbReference>